<dbReference type="PANTHER" id="PTHR33639">
    <property type="entry name" value="THIOL-DISULFIDE OXIDOREDUCTASE DCC"/>
    <property type="match status" value="1"/>
</dbReference>
<protein>
    <submittedName>
        <fullName evidence="1">DCC family thiol-disulfide oxidoreductase YuxK</fullName>
    </submittedName>
</protein>
<dbReference type="InterPro" id="IPR007263">
    <property type="entry name" value="DCC1-like"/>
</dbReference>
<accession>A0A7W8J6H8</accession>
<dbReference type="GO" id="GO:0015035">
    <property type="term" value="F:protein-disulfide reductase activity"/>
    <property type="evidence" value="ECO:0007669"/>
    <property type="project" value="InterPro"/>
</dbReference>
<evidence type="ECO:0000313" key="2">
    <source>
        <dbReference type="Proteomes" id="UP000569092"/>
    </source>
</evidence>
<dbReference type="PANTHER" id="PTHR33639:SF2">
    <property type="entry name" value="DUF393 DOMAIN-CONTAINING PROTEIN"/>
    <property type="match status" value="1"/>
</dbReference>
<dbReference type="AlphaFoldDB" id="A0A7W8J6H8"/>
<name>A0A7W8J6H8_9BACT</name>
<reference evidence="1 2" key="1">
    <citation type="submission" date="2020-08" db="EMBL/GenBank/DDBJ databases">
        <title>Genomic Encyclopedia of Type Strains, Phase IV (KMG-V): Genome sequencing to study the core and pangenomes of soil and plant-associated prokaryotes.</title>
        <authorList>
            <person name="Whitman W."/>
        </authorList>
    </citation>
    <scope>NUCLEOTIDE SEQUENCE [LARGE SCALE GENOMIC DNA]</scope>
    <source>
        <strain evidence="1 2">M8US30</strain>
    </source>
</reference>
<proteinExistence type="predicted"/>
<evidence type="ECO:0000313" key="1">
    <source>
        <dbReference type="EMBL" id="MBB5342162.1"/>
    </source>
</evidence>
<comment type="caution">
    <text evidence="1">The sequence shown here is derived from an EMBL/GenBank/DDBJ whole genome shotgun (WGS) entry which is preliminary data.</text>
</comment>
<sequence>MTEPEHAEIEGRALLLYDGVCALCNGVVQFLLEHDHRERLRYAPLQSALGREVLGRFGIHSFPDGVVLLTDALRPQERLYQRSDAVAAALMLLSTPWRLLGRLGRLVPRTVREFGYGVIARLRYRIFGRYDTCPLPPLEQRRKLLGVYE</sequence>
<dbReference type="EMBL" id="JACHDZ010000001">
    <property type="protein sequence ID" value="MBB5342162.1"/>
    <property type="molecule type" value="Genomic_DNA"/>
</dbReference>
<dbReference type="Proteomes" id="UP000569092">
    <property type="component" value="Unassembled WGS sequence"/>
</dbReference>
<dbReference type="Pfam" id="PF04134">
    <property type="entry name" value="DCC1-like"/>
    <property type="match status" value="1"/>
</dbReference>
<gene>
    <name evidence="1" type="ORF">HDF10_000112</name>
</gene>
<organism evidence="1 2">
    <name type="scientific">Tunturiibacter lichenicola</name>
    <dbReference type="NCBI Taxonomy" id="2051959"/>
    <lineage>
        <taxon>Bacteria</taxon>
        <taxon>Pseudomonadati</taxon>
        <taxon>Acidobacteriota</taxon>
        <taxon>Terriglobia</taxon>
        <taxon>Terriglobales</taxon>
        <taxon>Acidobacteriaceae</taxon>
        <taxon>Tunturiibacter</taxon>
    </lineage>
</organism>
<dbReference type="InterPro" id="IPR052927">
    <property type="entry name" value="DCC_oxidoreductase"/>
</dbReference>